<protein>
    <submittedName>
        <fullName evidence="2">Predicted methyltransferase, type 11</fullName>
    </submittedName>
</protein>
<organism evidence="2 3">
    <name type="scientific">Desulfobacula toluolica (strain DSM 7467 / Tol2)</name>
    <dbReference type="NCBI Taxonomy" id="651182"/>
    <lineage>
        <taxon>Bacteria</taxon>
        <taxon>Pseudomonadati</taxon>
        <taxon>Thermodesulfobacteriota</taxon>
        <taxon>Desulfobacteria</taxon>
        <taxon>Desulfobacterales</taxon>
        <taxon>Desulfobacteraceae</taxon>
        <taxon>Desulfobacula</taxon>
    </lineage>
</organism>
<keyword evidence="3" id="KW-1185">Reference proteome</keyword>
<dbReference type="RefSeq" id="WP_014958123.1">
    <property type="nucleotide sequence ID" value="NC_018645.1"/>
</dbReference>
<dbReference type="Proteomes" id="UP000007347">
    <property type="component" value="Chromosome"/>
</dbReference>
<dbReference type="STRING" id="651182.TOL2_C26730"/>
<gene>
    <name evidence="2" type="ordered locus">TOL2_C26730</name>
</gene>
<dbReference type="Gene3D" id="3.40.50.150">
    <property type="entry name" value="Vaccinia Virus protein VP39"/>
    <property type="match status" value="1"/>
</dbReference>
<proteinExistence type="predicted"/>
<reference evidence="2 3" key="1">
    <citation type="journal article" date="2013" name="Environ. Microbiol.">
        <title>Complete genome, catabolic sub-proteomes and key-metabolites of Desulfobacula toluolica Tol2, a marine, aromatic compound-degrading, sulfate-reducing bacterium.</title>
        <authorList>
            <person name="Wohlbrand L."/>
            <person name="Jacob J.H."/>
            <person name="Kube M."/>
            <person name="Mussmann M."/>
            <person name="Jarling R."/>
            <person name="Beck A."/>
            <person name="Amann R."/>
            <person name="Wilkes H."/>
            <person name="Reinhardt R."/>
            <person name="Rabus R."/>
        </authorList>
    </citation>
    <scope>NUCLEOTIDE SEQUENCE [LARGE SCALE GENOMIC DNA]</scope>
    <source>
        <strain evidence="3">DSM 7467 / Tol2</strain>
    </source>
</reference>
<evidence type="ECO:0000259" key="1">
    <source>
        <dbReference type="Pfam" id="PF08241"/>
    </source>
</evidence>
<dbReference type="EMBL" id="FO203503">
    <property type="protein sequence ID" value="CCK80832.1"/>
    <property type="molecule type" value="Genomic_DNA"/>
</dbReference>
<keyword evidence="2" id="KW-0489">Methyltransferase</keyword>
<dbReference type="OrthoDB" id="5504467at2"/>
<name>K0NPN8_DESTT</name>
<dbReference type="SUPFAM" id="SSF53335">
    <property type="entry name" value="S-adenosyl-L-methionine-dependent methyltransferases"/>
    <property type="match status" value="1"/>
</dbReference>
<dbReference type="KEGG" id="dto:TOL2_C26730"/>
<dbReference type="AlphaFoldDB" id="K0NPN8"/>
<dbReference type="GO" id="GO:0008168">
    <property type="term" value="F:methyltransferase activity"/>
    <property type="evidence" value="ECO:0007669"/>
    <property type="project" value="UniProtKB-KW"/>
</dbReference>
<evidence type="ECO:0000313" key="2">
    <source>
        <dbReference type="EMBL" id="CCK80832.1"/>
    </source>
</evidence>
<dbReference type="Pfam" id="PF08241">
    <property type="entry name" value="Methyltransf_11"/>
    <property type="match status" value="1"/>
</dbReference>
<dbReference type="CDD" id="cd02440">
    <property type="entry name" value="AdoMet_MTases"/>
    <property type="match status" value="1"/>
</dbReference>
<dbReference type="HOGENOM" id="CLU_037990_10_2_7"/>
<sequence>MDTDVQDMTRKAFFNERADTWLDKFYKDPETGIHGRHSEKIEKIISSLNIEPDHKVLDVGCGSGVLVPYILSRLSSKGRLFEVDYAEKMITKNRKVHGDDRITFVCSDVMDLPLEIAGFNSIICFACFPHFRNQKAALGKLAGILKPNGILTIAHLLSAKEIADHHDGESAVSRDRLPVKHEMENFCEQCGLGIMEFTDEPGRYLLSAKKAALKIKVSI</sequence>
<accession>K0NPN8</accession>
<dbReference type="InterPro" id="IPR013216">
    <property type="entry name" value="Methyltransf_11"/>
</dbReference>
<dbReference type="GO" id="GO:0032259">
    <property type="term" value="P:methylation"/>
    <property type="evidence" value="ECO:0007669"/>
    <property type="project" value="UniProtKB-KW"/>
</dbReference>
<evidence type="ECO:0000313" key="3">
    <source>
        <dbReference type="Proteomes" id="UP000007347"/>
    </source>
</evidence>
<keyword evidence="2" id="KW-0808">Transferase</keyword>
<dbReference type="PANTHER" id="PTHR43861">
    <property type="entry name" value="TRANS-ACONITATE 2-METHYLTRANSFERASE-RELATED"/>
    <property type="match status" value="1"/>
</dbReference>
<dbReference type="InterPro" id="IPR029063">
    <property type="entry name" value="SAM-dependent_MTases_sf"/>
</dbReference>
<feature type="domain" description="Methyltransferase type 11" evidence="1">
    <location>
        <begin position="57"/>
        <end position="152"/>
    </location>
</feature>